<keyword evidence="3" id="KW-1185">Reference proteome</keyword>
<protein>
    <submittedName>
        <fullName evidence="2">Uncharacterized protein</fullName>
    </submittedName>
</protein>
<evidence type="ECO:0000313" key="3">
    <source>
        <dbReference type="Proteomes" id="UP000784294"/>
    </source>
</evidence>
<dbReference type="EMBL" id="CAAALY010057194">
    <property type="protein sequence ID" value="VEL22567.1"/>
    <property type="molecule type" value="Genomic_DNA"/>
</dbReference>
<feature type="region of interest" description="Disordered" evidence="1">
    <location>
        <begin position="1"/>
        <end position="46"/>
    </location>
</feature>
<evidence type="ECO:0000256" key="1">
    <source>
        <dbReference type="SAM" id="MobiDB-lite"/>
    </source>
</evidence>
<feature type="compositionally biased region" description="Basic and acidic residues" evidence="1">
    <location>
        <begin position="18"/>
        <end position="30"/>
    </location>
</feature>
<dbReference type="Proteomes" id="UP000784294">
    <property type="component" value="Unassembled WGS sequence"/>
</dbReference>
<comment type="caution">
    <text evidence="2">The sequence shown here is derived from an EMBL/GenBank/DDBJ whole genome shotgun (WGS) entry which is preliminary data.</text>
</comment>
<sequence>MDDADHDAVETSVNVMRQRSDAGTRQDAKVAKIRSNPRNTGKGVCV</sequence>
<name>A0A3S5BFP5_9PLAT</name>
<reference evidence="2" key="1">
    <citation type="submission" date="2018-11" db="EMBL/GenBank/DDBJ databases">
        <authorList>
            <consortium name="Pathogen Informatics"/>
        </authorList>
    </citation>
    <scope>NUCLEOTIDE SEQUENCE</scope>
</reference>
<organism evidence="2 3">
    <name type="scientific">Protopolystoma xenopodis</name>
    <dbReference type="NCBI Taxonomy" id="117903"/>
    <lineage>
        <taxon>Eukaryota</taxon>
        <taxon>Metazoa</taxon>
        <taxon>Spiralia</taxon>
        <taxon>Lophotrochozoa</taxon>
        <taxon>Platyhelminthes</taxon>
        <taxon>Monogenea</taxon>
        <taxon>Polyopisthocotylea</taxon>
        <taxon>Polystomatidea</taxon>
        <taxon>Polystomatidae</taxon>
        <taxon>Protopolystoma</taxon>
    </lineage>
</organism>
<gene>
    <name evidence="2" type="ORF">PXEA_LOCUS16007</name>
</gene>
<accession>A0A3S5BFP5</accession>
<evidence type="ECO:0000313" key="2">
    <source>
        <dbReference type="EMBL" id="VEL22567.1"/>
    </source>
</evidence>
<dbReference type="AlphaFoldDB" id="A0A3S5BFP5"/>
<proteinExistence type="predicted"/>